<reference evidence="1" key="1">
    <citation type="submission" date="2015-12" db="EMBL/GenBank/DDBJ databases">
        <title>De novo transcriptome assembly of four potential Pierce s Disease insect vectors from Arizona vineyards.</title>
        <authorList>
            <person name="Tassone E.E."/>
        </authorList>
    </citation>
    <scope>NUCLEOTIDE SEQUENCE</scope>
</reference>
<dbReference type="AlphaFoldDB" id="A0A1B6CM15"/>
<organism evidence="1">
    <name type="scientific">Clastoptera arizonana</name>
    <name type="common">Arizona spittle bug</name>
    <dbReference type="NCBI Taxonomy" id="38151"/>
    <lineage>
        <taxon>Eukaryota</taxon>
        <taxon>Metazoa</taxon>
        <taxon>Ecdysozoa</taxon>
        <taxon>Arthropoda</taxon>
        <taxon>Hexapoda</taxon>
        <taxon>Insecta</taxon>
        <taxon>Pterygota</taxon>
        <taxon>Neoptera</taxon>
        <taxon>Paraneoptera</taxon>
        <taxon>Hemiptera</taxon>
        <taxon>Auchenorrhyncha</taxon>
        <taxon>Cercopoidea</taxon>
        <taxon>Clastopteridae</taxon>
        <taxon>Clastoptera</taxon>
    </lineage>
</organism>
<proteinExistence type="predicted"/>
<dbReference type="EMBL" id="GEDC01022967">
    <property type="protein sequence ID" value="JAS14331.1"/>
    <property type="molecule type" value="Transcribed_RNA"/>
</dbReference>
<evidence type="ECO:0000313" key="1">
    <source>
        <dbReference type="EMBL" id="JAS14331.1"/>
    </source>
</evidence>
<sequence length="99" mass="11492">MSFGMKMSRDDVEFILSEKSVWRCDSCQQERCKSLQLESTVSKSGKTTKEILNFLREMTEESKQIQTLECKLSKSVDAYHEKILNTMNYLQKLTSKLGL</sequence>
<name>A0A1B6CM15_9HEMI</name>
<gene>
    <name evidence="1" type="ORF">g.22134</name>
</gene>
<accession>A0A1B6CM15</accession>
<protein>
    <submittedName>
        <fullName evidence="1">Uncharacterized protein</fullName>
    </submittedName>
</protein>